<keyword evidence="1" id="KW-0732">Signal</keyword>
<feature type="chain" id="PRO_5030972056" evidence="1">
    <location>
        <begin position="20"/>
        <end position="114"/>
    </location>
</feature>
<feature type="signal peptide" evidence="1">
    <location>
        <begin position="1"/>
        <end position="19"/>
    </location>
</feature>
<proteinExistence type="predicted"/>
<protein>
    <submittedName>
        <fullName evidence="2">Uncharacterized protein</fullName>
    </submittedName>
</protein>
<accession>A0A7Y7Y271</accession>
<dbReference type="EMBL" id="JACAQE010000005">
    <property type="protein sequence ID" value="NWC15337.1"/>
    <property type="molecule type" value="Genomic_DNA"/>
</dbReference>
<dbReference type="AlphaFoldDB" id="A0A7Y7Y271"/>
<sequence>MDFRVLLLAVGVALGTSLAAPLAGSAGGPFPGYLLPAAWRSPVLPPCPQAQTPHCVSPIVQAAFVRQSSSLKNAVFRSVLHNPRAEANRQAEGVRFSGHIDELPLKEHLPVWVF</sequence>
<dbReference type="RefSeq" id="WP_017123758.1">
    <property type="nucleotide sequence ID" value="NZ_JACAQE010000005.1"/>
</dbReference>
<reference evidence="2 3" key="1">
    <citation type="submission" date="2020-04" db="EMBL/GenBank/DDBJ databases">
        <title>Molecular characterization of pseudomonads from Agaricus bisporus reveal novel blotch 2 pathogens in Western Europe.</title>
        <authorList>
            <person name="Taparia T."/>
            <person name="Krijger M."/>
            <person name="Haynes E."/>
            <person name="Elpinstone J.G."/>
            <person name="Noble R."/>
            <person name="Van Der Wolf J."/>
        </authorList>
    </citation>
    <scope>NUCLEOTIDE SEQUENCE [LARGE SCALE GENOMIC DNA]</scope>
    <source>
        <strain evidence="2 3">IPO3738</strain>
    </source>
</reference>
<organism evidence="2 3">
    <name type="scientific">Pseudomonas gingeri</name>
    <dbReference type="NCBI Taxonomy" id="117681"/>
    <lineage>
        <taxon>Bacteria</taxon>
        <taxon>Pseudomonadati</taxon>
        <taxon>Pseudomonadota</taxon>
        <taxon>Gammaproteobacteria</taxon>
        <taxon>Pseudomonadales</taxon>
        <taxon>Pseudomonadaceae</taxon>
        <taxon>Pseudomonas</taxon>
    </lineage>
</organism>
<evidence type="ECO:0000256" key="1">
    <source>
        <dbReference type="SAM" id="SignalP"/>
    </source>
</evidence>
<dbReference type="Proteomes" id="UP000517547">
    <property type="component" value="Unassembled WGS sequence"/>
</dbReference>
<evidence type="ECO:0000313" key="2">
    <source>
        <dbReference type="EMBL" id="NWC15337.1"/>
    </source>
</evidence>
<comment type="caution">
    <text evidence="2">The sequence shown here is derived from an EMBL/GenBank/DDBJ whole genome shotgun (WGS) entry which is preliminary data.</text>
</comment>
<evidence type="ECO:0000313" key="3">
    <source>
        <dbReference type="Proteomes" id="UP000517547"/>
    </source>
</evidence>
<name>A0A7Y7Y271_9PSED</name>
<gene>
    <name evidence="2" type="ORF">HX845_16850</name>
</gene>